<evidence type="ECO:0000256" key="2">
    <source>
        <dbReference type="ARBA" id="ARBA00022448"/>
    </source>
</evidence>
<gene>
    <name evidence="9" type="ORF">ABR54_06265</name>
</gene>
<evidence type="ECO:0000256" key="8">
    <source>
        <dbReference type="SAM" id="MobiDB-lite"/>
    </source>
</evidence>
<keyword evidence="3" id="KW-0812">Transmembrane</keyword>
<dbReference type="Gene3D" id="1.20.5.3310">
    <property type="match status" value="1"/>
</dbReference>
<proteinExistence type="predicted"/>
<dbReference type="EMBL" id="LIAM01000034">
    <property type="protein sequence ID" value="KRO36022.1"/>
    <property type="molecule type" value="Genomic_DNA"/>
</dbReference>
<evidence type="ECO:0000256" key="6">
    <source>
        <dbReference type="ARBA" id="ARBA00023010"/>
    </source>
</evidence>
<evidence type="ECO:0000256" key="3">
    <source>
        <dbReference type="ARBA" id="ARBA00022692"/>
    </source>
</evidence>
<evidence type="ECO:0000313" key="10">
    <source>
        <dbReference type="Proteomes" id="UP000053274"/>
    </source>
</evidence>
<evidence type="ECO:0000256" key="7">
    <source>
        <dbReference type="ARBA" id="ARBA00023136"/>
    </source>
</evidence>
<sequence>MFFDIGAGEILGLAILGMILVGPERLPKIAVEAAQWVKKARGLATKATAELRENLGPGFEDLQPKDLNPRTFVKKQIADLMDEETPKPKVKKPAAMIDPDLL</sequence>
<evidence type="ECO:0000256" key="4">
    <source>
        <dbReference type="ARBA" id="ARBA00022927"/>
    </source>
</evidence>
<evidence type="ECO:0000313" key="9">
    <source>
        <dbReference type="EMBL" id="KRO36022.1"/>
    </source>
</evidence>
<dbReference type="InterPro" id="IPR003369">
    <property type="entry name" value="TatA/B/E"/>
</dbReference>
<feature type="region of interest" description="Disordered" evidence="8">
    <location>
        <begin position="83"/>
        <end position="102"/>
    </location>
</feature>
<keyword evidence="7" id="KW-0472">Membrane</keyword>
<dbReference type="Pfam" id="PF02416">
    <property type="entry name" value="TatA_B_E"/>
    <property type="match status" value="1"/>
</dbReference>
<evidence type="ECO:0000256" key="5">
    <source>
        <dbReference type="ARBA" id="ARBA00022989"/>
    </source>
</evidence>
<reference evidence="9 10" key="1">
    <citation type="submission" date="2015-10" db="EMBL/GenBank/DDBJ databases">
        <title>Metagenome-Assembled Genomes uncover a global brackish microbiome.</title>
        <authorList>
            <person name="Hugerth L.W."/>
            <person name="Larsson J."/>
            <person name="Alneberg J."/>
            <person name="Lindh M.V."/>
            <person name="Legrand C."/>
            <person name="Pinhassi J."/>
            <person name="Andersson A.F."/>
        </authorList>
    </citation>
    <scope>NUCLEOTIDE SEQUENCE [LARGE SCALE GENOMIC DNA]</scope>
    <source>
        <strain evidence="9">BACL15 MAG-120619-bin91</strain>
    </source>
</reference>
<comment type="subcellular location">
    <subcellularLocation>
        <location evidence="1">Membrane</location>
        <topology evidence="1">Single-pass membrane protein</topology>
    </subcellularLocation>
</comment>
<comment type="caution">
    <text evidence="9">The sequence shown here is derived from an EMBL/GenBank/DDBJ whole genome shotgun (WGS) entry which is preliminary data.</text>
</comment>
<evidence type="ECO:0000256" key="1">
    <source>
        <dbReference type="ARBA" id="ARBA00004167"/>
    </source>
</evidence>
<protein>
    <submittedName>
        <fullName evidence="9">Sec-independent protein secretion pathway component</fullName>
    </submittedName>
</protein>
<keyword evidence="5" id="KW-1133">Transmembrane helix</keyword>
<keyword evidence="2" id="KW-0813">Transport</keyword>
<organism evidence="9 10">
    <name type="scientific">Actinobacteria bacterium BACL15 MAG-120619-bin91</name>
    <dbReference type="NCBI Taxonomy" id="1655562"/>
    <lineage>
        <taxon>Bacteria</taxon>
        <taxon>Bacillati</taxon>
        <taxon>Actinomycetota</taxon>
        <taxon>Actinomycetes</taxon>
        <taxon>Actinomycetes incertae sedis</taxon>
        <taxon>ac1 cluster</taxon>
    </lineage>
</organism>
<name>A0A0R2PDN2_9ACTN</name>
<keyword evidence="4" id="KW-0653">Protein transport</keyword>
<dbReference type="PRINTS" id="PR01506">
    <property type="entry name" value="TATBPROTEIN"/>
</dbReference>
<dbReference type="AlphaFoldDB" id="A0A0R2PDN2"/>
<accession>A0A0R2PDN2</accession>
<keyword evidence="6" id="KW-0811">Translocation</keyword>
<dbReference type="Proteomes" id="UP000053274">
    <property type="component" value="Unassembled WGS sequence"/>
</dbReference>